<organism evidence="7 8">
    <name type="scientific">Tuber borchii</name>
    <name type="common">White truffle</name>
    <dbReference type="NCBI Taxonomy" id="42251"/>
    <lineage>
        <taxon>Eukaryota</taxon>
        <taxon>Fungi</taxon>
        <taxon>Dikarya</taxon>
        <taxon>Ascomycota</taxon>
        <taxon>Pezizomycotina</taxon>
        <taxon>Pezizomycetes</taxon>
        <taxon>Pezizales</taxon>
        <taxon>Tuberaceae</taxon>
        <taxon>Tuber</taxon>
    </lineage>
</organism>
<dbReference type="AlphaFoldDB" id="A0A2T7A2P1"/>
<feature type="transmembrane region" description="Helical" evidence="6">
    <location>
        <begin position="448"/>
        <end position="467"/>
    </location>
</feature>
<dbReference type="GO" id="GO:0000329">
    <property type="term" value="C:fungal-type vacuole membrane"/>
    <property type="evidence" value="ECO:0007669"/>
    <property type="project" value="TreeGrafter"/>
</dbReference>
<dbReference type="InterPro" id="IPR036259">
    <property type="entry name" value="MFS_trans_sf"/>
</dbReference>
<keyword evidence="3 6" id="KW-1133">Transmembrane helix</keyword>
<feature type="transmembrane region" description="Helical" evidence="6">
    <location>
        <begin position="103"/>
        <end position="124"/>
    </location>
</feature>
<dbReference type="PROSITE" id="PS51257">
    <property type="entry name" value="PROKAR_LIPOPROTEIN"/>
    <property type="match status" value="1"/>
</dbReference>
<keyword evidence="8" id="KW-1185">Reference proteome</keyword>
<dbReference type="Gene3D" id="1.20.1250.20">
    <property type="entry name" value="MFS general substrate transporter like domains"/>
    <property type="match status" value="1"/>
</dbReference>
<name>A0A2T7A2P1_TUBBO</name>
<dbReference type="InterPro" id="IPR011701">
    <property type="entry name" value="MFS"/>
</dbReference>
<feature type="transmembrane region" description="Helical" evidence="6">
    <location>
        <begin position="172"/>
        <end position="191"/>
    </location>
</feature>
<dbReference type="STRING" id="42251.A0A2T7A2P1"/>
<dbReference type="PANTHER" id="PTHR21576:SF158">
    <property type="entry name" value="RIBOSOMAL RNA-PROCESSING PROTEIN 12-LIKE CONSERVED DOMAIN-CONTAINING PROTEIN"/>
    <property type="match status" value="1"/>
</dbReference>
<feature type="transmembrane region" description="Helical" evidence="6">
    <location>
        <begin position="309"/>
        <end position="330"/>
    </location>
</feature>
<reference evidence="7 8" key="1">
    <citation type="submission" date="2017-04" db="EMBL/GenBank/DDBJ databases">
        <title>Draft genome sequence of Tuber borchii Vittad., a whitish edible truffle.</title>
        <authorList>
            <consortium name="DOE Joint Genome Institute"/>
            <person name="Murat C."/>
            <person name="Kuo A."/>
            <person name="Barry K.W."/>
            <person name="Clum A."/>
            <person name="Dockter R.B."/>
            <person name="Fauchery L."/>
            <person name="Iotti M."/>
            <person name="Kohler A."/>
            <person name="Labutti K."/>
            <person name="Lindquist E.A."/>
            <person name="Lipzen A."/>
            <person name="Ohm R.A."/>
            <person name="Wang M."/>
            <person name="Grigoriev I.V."/>
            <person name="Zambonelli A."/>
            <person name="Martin F.M."/>
        </authorList>
    </citation>
    <scope>NUCLEOTIDE SEQUENCE [LARGE SCALE GENOMIC DNA]</scope>
    <source>
        <strain evidence="7 8">Tbo3840</strain>
    </source>
</reference>
<dbReference type="OrthoDB" id="410267at2759"/>
<evidence type="ECO:0000256" key="3">
    <source>
        <dbReference type="ARBA" id="ARBA00022989"/>
    </source>
</evidence>
<proteinExistence type="predicted"/>
<sequence length="531" mass="57528">MPDRYLRIARFLSLAAATCISLACGTNYVYSAYAPQLATRLHLTATESNLIGTFGNLGMYLAGIPSGILVDSKGPRLPVLIGAASLLIGYYPIYLAMEGGKGSANVFALCFFSALTGVGGCYSFNGAIKVAAVNFPQNRGTATALPLAAFGLSAFFFSFISSWLFPGNTSDFLLVLCLATSGMIFISFFFLRIIPVPTTYSAIPPRDMPESSRLRRTKSNEGRRSPAMSSYVEPGTSTISPDTTVVVANPDPMPDEGSSFLTKSSSSGGSEEYRVDAESNHGQVIGNSDIHHDHHIDIRGWALVRKAEFWILFFLLGLLTATGLMTINNIGHSVQALWTKFAPDKPPDYVQGQQSMHVSILSLCNFSGRMLSGVSSDIMYRKYGLQRLWLIVASASIFSLAQLCAVTVENPNWLWLVSSLSGLGYGVMFGVYPTIISEEFGLRGLSQNWGTMTLSAVILGQIFNIFYGRVYDHHSIITPEGSRECNVGLECYRNSYWITLGAVLLALAATLGAIKRHRGRSGYASISTHSA</sequence>
<feature type="transmembrane region" description="Helical" evidence="6">
    <location>
        <begin position="496"/>
        <end position="514"/>
    </location>
</feature>
<comment type="subcellular location">
    <subcellularLocation>
        <location evidence="1">Membrane</location>
        <topology evidence="1">Multi-pass membrane protein</topology>
    </subcellularLocation>
</comment>
<gene>
    <name evidence="7" type="ORF">B9Z19DRAFT_969694</name>
</gene>
<evidence type="ECO:0000256" key="4">
    <source>
        <dbReference type="ARBA" id="ARBA00023136"/>
    </source>
</evidence>
<feature type="compositionally biased region" description="Basic and acidic residues" evidence="5">
    <location>
        <begin position="207"/>
        <end position="224"/>
    </location>
</feature>
<evidence type="ECO:0000256" key="1">
    <source>
        <dbReference type="ARBA" id="ARBA00004141"/>
    </source>
</evidence>
<keyword evidence="4 6" id="KW-0472">Membrane</keyword>
<feature type="transmembrane region" description="Helical" evidence="6">
    <location>
        <begin position="145"/>
        <end position="166"/>
    </location>
</feature>
<dbReference type="Proteomes" id="UP000244722">
    <property type="component" value="Unassembled WGS sequence"/>
</dbReference>
<keyword evidence="2 6" id="KW-0812">Transmembrane</keyword>
<dbReference type="PANTHER" id="PTHR21576">
    <property type="entry name" value="UNCHARACTERIZED NODULIN-LIKE PROTEIN"/>
    <property type="match status" value="1"/>
</dbReference>
<feature type="region of interest" description="Disordered" evidence="5">
    <location>
        <begin position="254"/>
        <end position="273"/>
    </location>
</feature>
<protein>
    <submittedName>
        <fullName evidence="7">Major facilitator superfamily domain-containing protein</fullName>
    </submittedName>
</protein>
<dbReference type="SUPFAM" id="SSF103473">
    <property type="entry name" value="MFS general substrate transporter"/>
    <property type="match status" value="1"/>
</dbReference>
<evidence type="ECO:0000313" key="8">
    <source>
        <dbReference type="Proteomes" id="UP000244722"/>
    </source>
</evidence>
<feature type="compositionally biased region" description="Low complexity" evidence="5">
    <location>
        <begin position="256"/>
        <end position="270"/>
    </location>
</feature>
<evidence type="ECO:0000256" key="6">
    <source>
        <dbReference type="SAM" id="Phobius"/>
    </source>
</evidence>
<dbReference type="EMBL" id="NESQ01000035">
    <property type="protein sequence ID" value="PUU82006.1"/>
    <property type="molecule type" value="Genomic_DNA"/>
</dbReference>
<dbReference type="GO" id="GO:0022857">
    <property type="term" value="F:transmembrane transporter activity"/>
    <property type="evidence" value="ECO:0007669"/>
    <property type="project" value="InterPro"/>
</dbReference>
<evidence type="ECO:0000256" key="2">
    <source>
        <dbReference type="ARBA" id="ARBA00022692"/>
    </source>
</evidence>
<evidence type="ECO:0000256" key="5">
    <source>
        <dbReference type="SAM" id="MobiDB-lite"/>
    </source>
</evidence>
<accession>A0A2T7A2P1</accession>
<feature type="transmembrane region" description="Helical" evidence="6">
    <location>
        <begin position="12"/>
        <end position="30"/>
    </location>
</feature>
<dbReference type="Pfam" id="PF07690">
    <property type="entry name" value="MFS_1"/>
    <property type="match status" value="1"/>
</dbReference>
<evidence type="ECO:0000313" key="7">
    <source>
        <dbReference type="EMBL" id="PUU82006.1"/>
    </source>
</evidence>
<feature type="region of interest" description="Disordered" evidence="5">
    <location>
        <begin position="205"/>
        <end position="237"/>
    </location>
</feature>
<feature type="transmembrane region" description="Helical" evidence="6">
    <location>
        <begin position="388"/>
        <end position="408"/>
    </location>
</feature>
<feature type="transmembrane region" description="Helical" evidence="6">
    <location>
        <begin position="50"/>
        <end position="70"/>
    </location>
</feature>
<feature type="transmembrane region" description="Helical" evidence="6">
    <location>
        <begin position="77"/>
        <end position="97"/>
    </location>
</feature>
<feature type="transmembrane region" description="Helical" evidence="6">
    <location>
        <begin position="414"/>
        <end position="436"/>
    </location>
</feature>
<comment type="caution">
    <text evidence="7">The sequence shown here is derived from an EMBL/GenBank/DDBJ whole genome shotgun (WGS) entry which is preliminary data.</text>
</comment>